<comment type="caution">
    <text evidence="1">The sequence shown here is derived from an EMBL/GenBank/DDBJ whole genome shotgun (WGS) entry which is preliminary data.</text>
</comment>
<evidence type="ECO:0000313" key="1">
    <source>
        <dbReference type="EMBL" id="MPC59086.1"/>
    </source>
</evidence>
<dbReference type="EMBL" id="VSRR010016235">
    <property type="protein sequence ID" value="MPC59086.1"/>
    <property type="molecule type" value="Genomic_DNA"/>
</dbReference>
<accession>A0A5B7GNI7</accession>
<protein>
    <submittedName>
        <fullName evidence="1">Uncharacterized protein</fullName>
    </submittedName>
</protein>
<proteinExistence type="predicted"/>
<dbReference type="Proteomes" id="UP000324222">
    <property type="component" value="Unassembled WGS sequence"/>
</dbReference>
<keyword evidence="2" id="KW-1185">Reference proteome</keyword>
<organism evidence="1 2">
    <name type="scientific">Portunus trituberculatus</name>
    <name type="common">Swimming crab</name>
    <name type="synonym">Neptunus trituberculatus</name>
    <dbReference type="NCBI Taxonomy" id="210409"/>
    <lineage>
        <taxon>Eukaryota</taxon>
        <taxon>Metazoa</taxon>
        <taxon>Ecdysozoa</taxon>
        <taxon>Arthropoda</taxon>
        <taxon>Crustacea</taxon>
        <taxon>Multicrustacea</taxon>
        <taxon>Malacostraca</taxon>
        <taxon>Eumalacostraca</taxon>
        <taxon>Eucarida</taxon>
        <taxon>Decapoda</taxon>
        <taxon>Pleocyemata</taxon>
        <taxon>Brachyura</taxon>
        <taxon>Eubrachyura</taxon>
        <taxon>Portunoidea</taxon>
        <taxon>Portunidae</taxon>
        <taxon>Portuninae</taxon>
        <taxon>Portunus</taxon>
    </lineage>
</organism>
<reference evidence="1 2" key="1">
    <citation type="submission" date="2019-05" db="EMBL/GenBank/DDBJ databases">
        <title>Another draft genome of Portunus trituberculatus and its Hox gene families provides insights of decapod evolution.</title>
        <authorList>
            <person name="Jeong J.-H."/>
            <person name="Song I."/>
            <person name="Kim S."/>
            <person name="Choi T."/>
            <person name="Kim D."/>
            <person name="Ryu S."/>
            <person name="Kim W."/>
        </authorList>
    </citation>
    <scope>NUCLEOTIDE SEQUENCE [LARGE SCALE GENOMIC DNA]</scope>
    <source>
        <tissue evidence="1">Muscle</tissue>
    </source>
</reference>
<name>A0A5B7GNI7_PORTR</name>
<sequence length="93" mass="10076">MVRRPAQGEGVVQAGCRGGSVTGKVTGLPTEVAGRRPLAQAFTGRIWPRGGWQSRRGRVEAAWRRQQRGSVALASVPDGRLCSLVRRHVFVAQ</sequence>
<gene>
    <name evidence="1" type="ORF">E2C01_053101</name>
</gene>
<dbReference type="AlphaFoldDB" id="A0A5B7GNI7"/>
<evidence type="ECO:0000313" key="2">
    <source>
        <dbReference type="Proteomes" id="UP000324222"/>
    </source>
</evidence>